<dbReference type="Proteomes" id="UP000004070">
    <property type="component" value="Unassembled WGS sequence"/>
</dbReference>
<sequence>MCTPHPCVFIGCFLCGTASITITRITSSNKNAAVDTTYQLLISSQPYVDFAG</sequence>
<gene>
    <name evidence="1" type="ORF">ATORI0001_1223</name>
</gene>
<reference evidence="1 2" key="1">
    <citation type="submission" date="2009-01" db="EMBL/GenBank/DDBJ databases">
        <authorList>
            <person name="Madupu R."/>
            <person name="Sebastian Y."/>
            <person name="Durkin A.S."/>
            <person name="Torralba M."/>
            <person name="Methe B."/>
            <person name="Sutton G.G."/>
            <person name="Strausberg R.L."/>
            <person name="Nelson K.E."/>
        </authorList>
    </citation>
    <scope>NUCLEOTIDE SEQUENCE [LARGE SCALE GENOMIC DNA]</scope>
    <source>
        <strain evidence="1 2">ATCC 49626</strain>
    </source>
</reference>
<evidence type="ECO:0000313" key="1">
    <source>
        <dbReference type="EMBL" id="EEE17348.1"/>
    </source>
</evidence>
<dbReference type="AlphaFoldDB" id="B9CLP5"/>
<protein>
    <submittedName>
        <fullName evidence="1">Uncharacterized protein</fullName>
    </submittedName>
</protein>
<proteinExistence type="predicted"/>
<name>B9CLP5_LANR4</name>
<comment type="caution">
    <text evidence="1">The sequence shown here is derived from an EMBL/GenBank/DDBJ whole genome shotgun (WGS) entry which is preliminary data.</text>
</comment>
<accession>B9CLP5</accession>
<organism evidence="1 2">
    <name type="scientific">Lancefieldella rimae (strain ATCC 49626 / DSM 7090 / CCUG 31168 / NBRC 15546 / VPI D140H-11A)</name>
    <name type="common">Atopobium rimae</name>
    <dbReference type="NCBI Taxonomy" id="553184"/>
    <lineage>
        <taxon>Bacteria</taxon>
        <taxon>Bacillati</taxon>
        <taxon>Actinomycetota</taxon>
        <taxon>Coriobacteriia</taxon>
        <taxon>Coriobacteriales</taxon>
        <taxon>Atopobiaceae</taxon>
        <taxon>Lancefieldella</taxon>
    </lineage>
</organism>
<dbReference type="EMBL" id="ACFE01000002">
    <property type="protein sequence ID" value="EEE17348.1"/>
    <property type="molecule type" value="Genomic_DNA"/>
</dbReference>
<evidence type="ECO:0000313" key="2">
    <source>
        <dbReference type="Proteomes" id="UP000004070"/>
    </source>
</evidence>